<geneLocation type="plasmid" evidence="8">
    <name>unnamed</name>
</geneLocation>
<comment type="catalytic activity">
    <reaction evidence="1">
        <text>ATP + protein L-histidine = ADP + protein N-phospho-L-histidine.</text>
        <dbReference type="EC" id="2.7.13.3"/>
    </reaction>
</comment>
<dbReference type="InterPro" id="IPR000700">
    <property type="entry name" value="PAS-assoc_C"/>
</dbReference>
<dbReference type="OrthoDB" id="9789238at2"/>
<dbReference type="InterPro" id="IPR036097">
    <property type="entry name" value="HisK_dim/P_sf"/>
</dbReference>
<accession>A0A077B2T9</accession>
<dbReference type="KEGG" id="paca:ID47_12020"/>
<evidence type="ECO:0000256" key="4">
    <source>
        <dbReference type="ARBA" id="ARBA00022777"/>
    </source>
</evidence>
<feature type="domain" description="Histidine kinase" evidence="6">
    <location>
        <begin position="189"/>
        <end position="400"/>
    </location>
</feature>
<evidence type="ECO:0000313" key="8">
    <source>
        <dbReference type="EMBL" id="AIK97305.1"/>
    </source>
</evidence>
<reference evidence="8 9" key="1">
    <citation type="submission" date="2014-07" db="EMBL/GenBank/DDBJ databases">
        <title>Comparative genomic insights into amoeba endosymbionts belonging to the families of Holosporaceae and Candidatus Midichloriaceae within Rickettsiales.</title>
        <authorList>
            <person name="Wang Z."/>
            <person name="Wu M."/>
        </authorList>
    </citation>
    <scope>NUCLEOTIDE SEQUENCE [LARGE SCALE GENOMIC DNA]</scope>
    <source>
        <strain evidence="8">PRA3</strain>
        <plasmid evidence="8">unnamed</plasmid>
    </source>
</reference>
<evidence type="ECO:0000313" key="9">
    <source>
        <dbReference type="Proteomes" id="UP000028926"/>
    </source>
</evidence>
<keyword evidence="8" id="KW-0614">Plasmid</keyword>
<evidence type="ECO:0000259" key="6">
    <source>
        <dbReference type="PROSITE" id="PS50109"/>
    </source>
</evidence>
<dbReference type="RefSeq" id="WP_041187780.1">
    <property type="nucleotide sequence ID" value="NZ_CP008942.1"/>
</dbReference>
<evidence type="ECO:0000256" key="5">
    <source>
        <dbReference type="ARBA" id="ARBA00023012"/>
    </source>
</evidence>
<evidence type="ECO:0000256" key="3">
    <source>
        <dbReference type="ARBA" id="ARBA00022679"/>
    </source>
</evidence>
<keyword evidence="5" id="KW-0902">Two-component regulatory system</keyword>
<name>A0A077B2T9_9PROT</name>
<dbReference type="Gene3D" id="3.30.565.10">
    <property type="entry name" value="Histidine kinase-like ATPase, C-terminal domain"/>
    <property type="match status" value="1"/>
</dbReference>
<organism evidence="8 9">
    <name type="scientific">Candidatus Odyssella acanthamoebae</name>
    <dbReference type="NCBI Taxonomy" id="91604"/>
    <lineage>
        <taxon>Bacteria</taxon>
        <taxon>Pseudomonadati</taxon>
        <taxon>Pseudomonadota</taxon>
        <taxon>Alphaproteobacteria</taxon>
        <taxon>Holosporales</taxon>
        <taxon>Candidatus Paracaedibacteraceae</taxon>
        <taxon>Candidatus Odyssella</taxon>
    </lineage>
</organism>
<dbReference type="InterPro" id="IPR003594">
    <property type="entry name" value="HATPase_dom"/>
</dbReference>
<dbReference type="InterPro" id="IPR036890">
    <property type="entry name" value="HATPase_C_sf"/>
</dbReference>
<dbReference type="InterPro" id="IPR000014">
    <property type="entry name" value="PAS"/>
</dbReference>
<keyword evidence="4" id="KW-0418">Kinase</keyword>
<keyword evidence="3" id="KW-0808">Transferase</keyword>
<evidence type="ECO:0000259" key="7">
    <source>
        <dbReference type="PROSITE" id="PS50113"/>
    </source>
</evidence>
<dbReference type="EC" id="2.7.13.3" evidence="2"/>
<dbReference type="HOGENOM" id="CLU_643618_0_0_5"/>
<dbReference type="SUPFAM" id="SSF55874">
    <property type="entry name" value="ATPase domain of HSP90 chaperone/DNA topoisomerase II/histidine kinase"/>
    <property type="match status" value="1"/>
</dbReference>
<dbReference type="Proteomes" id="UP000028926">
    <property type="component" value="Plasmid unnamed"/>
</dbReference>
<dbReference type="InterPro" id="IPR050736">
    <property type="entry name" value="Sensor_HK_Regulatory"/>
</dbReference>
<keyword evidence="9" id="KW-1185">Reference proteome</keyword>
<dbReference type="InterPro" id="IPR013656">
    <property type="entry name" value="PAS_4"/>
</dbReference>
<dbReference type="SMART" id="SM00387">
    <property type="entry name" value="HATPase_c"/>
    <property type="match status" value="1"/>
</dbReference>
<dbReference type="InterPro" id="IPR005467">
    <property type="entry name" value="His_kinase_dom"/>
</dbReference>
<dbReference type="PANTHER" id="PTHR43711">
    <property type="entry name" value="TWO-COMPONENT HISTIDINE KINASE"/>
    <property type="match status" value="1"/>
</dbReference>
<dbReference type="AlphaFoldDB" id="A0A077B2T9"/>
<dbReference type="InterPro" id="IPR035965">
    <property type="entry name" value="PAS-like_dom_sf"/>
</dbReference>
<dbReference type="GO" id="GO:0000155">
    <property type="term" value="F:phosphorelay sensor kinase activity"/>
    <property type="evidence" value="ECO:0007669"/>
    <property type="project" value="InterPro"/>
</dbReference>
<proteinExistence type="predicted"/>
<sequence length="403" mass="45423">MKKCIDLNAPLEDHSPQDGAVLELFAPYAYALSKLMAEKDGAKNAEAYSREYVLSFIKKLRVNVGFLDKDGNFIAASPPLEKSLRSSYGKTYITGVNIRELAQVFPPEVEEALKKNLAGVSIRYPEVAVQITSNQTTWVTWESFPWFGADEEVMGIFFFCKDITKEKELQLDLSKLYSRTELLSRFSLIFSHDLIQPLRQISTYVSLLELELEDTLSNKPGVKDTLDALNRCISKAKEICKGIVLYCKNGDLTVNREPVTLSEVMDMTLEFCAERPDIIIENFTPEDLILDVNKACLLQLFQNLLDNAIKHSTSTPIEITFSGKYLDSDYYEFSLHNNGWCGNTLKQKNVFNAFYSNYADGAGLGLMICKKIVDAYGGKINFISTPEDGTRIDFSLPLFNEAK</sequence>
<dbReference type="PROSITE" id="PS50109">
    <property type="entry name" value="HIS_KIN"/>
    <property type="match status" value="1"/>
</dbReference>
<dbReference type="Pfam" id="PF08448">
    <property type="entry name" value="PAS_4"/>
    <property type="match status" value="1"/>
</dbReference>
<gene>
    <name evidence="8" type="ORF">ID47_12020</name>
</gene>
<evidence type="ECO:0000256" key="2">
    <source>
        <dbReference type="ARBA" id="ARBA00012438"/>
    </source>
</evidence>
<dbReference type="PRINTS" id="PR00344">
    <property type="entry name" value="BCTRLSENSOR"/>
</dbReference>
<dbReference type="Pfam" id="PF02518">
    <property type="entry name" value="HATPase_c"/>
    <property type="match status" value="1"/>
</dbReference>
<dbReference type="EMBL" id="CP008942">
    <property type="protein sequence ID" value="AIK97305.1"/>
    <property type="molecule type" value="Genomic_DNA"/>
</dbReference>
<dbReference type="SUPFAM" id="SSF47384">
    <property type="entry name" value="Homodimeric domain of signal transducing histidine kinase"/>
    <property type="match status" value="1"/>
</dbReference>
<dbReference type="SUPFAM" id="SSF55785">
    <property type="entry name" value="PYP-like sensor domain (PAS domain)"/>
    <property type="match status" value="1"/>
</dbReference>
<dbReference type="PANTHER" id="PTHR43711:SF1">
    <property type="entry name" value="HISTIDINE KINASE 1"/>
    <property type="match status" value="1"/>
</dbReference>
<dbReference type="CDD" id="cd00130">
    <property type="entry name" value="PAS"/>
    <property type="match status" value="1"/>
</dbReference>
<dbReference type="PROSITE" id="PS50113">
    <property type="entry name" value="PAC"/>
    <property type="match status" value="1"/>
</dbReference>
<protein>
    <recommendedName>
        <fullName evidence="2">histidine kinase</fullName>
        <ecNumber evidence="2">2.7.13.3</ecNumber>
    </recommendedName>
</protein>
<feature type="domain" description="PAC" evidence="7">
    <location>
        <begin position="123"/>
        <end position="175"/>
    </location>
</feature>
<dbReference type="Gene3D" id="3.30.450.20">
    <property type="entry name" value="PAS domain"/>
    <property type="match status" value="1"/>
</dbReference>
<dbReference type="eggNOG" id="COG4251">
    <property type="taxonomic scope" value="Bacteria"/>
</dbReference>
<evidence type="ECO:0000256" key="1">
    <source>
        <dbReference type="ARBA" id="ARBA00000085"/>
    </source>
</evidence>
<dbReference type="InterPro" id="IPR004358">
    <property type="entry name" value="Sig_transdc_His_kin-like_C"/>
</dbReference>